<organism evidence="3 4">
    <name type="scientific">Caenorhabditis japonica</name>
    <dbReference type="NCBI Taxonomy" id="281687"/>
    <lineage>
        <taxon>Eukaryota</taxon>
        <taxon>Metazoa</taxon>
        <taxon>Ecdysozoa</taxon>
        <taxon>Nematoda</taxon>
        <taxon>Chromadorea</taxon>
        <taxon>Rhabditida</taxon>
        <taxon>Rhabditina</taxon>
        <taxon>Rhabditomorpha</taxon>
        <taxon>Rhabditoidea</taxon>
        <taxon>Rhabditidae</taxon>
        <taxon>Peloderinae</taxon>
        <taxon>Caenorhabditis</taxon>
    </lineage>
</organism>
<feature type="chain" id="PRO_5035843358" evidence="1">
    <location>
        <begin position="27"/>
        <end position="207"/>
    </location>
</feature>
<reference evidence="3" key="2">
    <citation type="submission" date="2022-06" db="UniProtKB">
        <authorList>
            <consortium name="EnsemblMetazoa"/>
        </authorList>
    </citation>
    <scope>IDENTIFICATION</scope>
    <source>
        <strain evidence="3">DF5081</strain>
    </source>
</reference>
<reference evidence="4" key="1">
    <citation type="submission" date="2010-08" db="EMBL/GenBank/DDBJ databases">
        <authorList>
            <consortium name="Caenorhabditis japonica Sequencing Consortium"/>
            <person name="Wilson R.K."/>
        </authorList>
    </citation>
    <scope>NUCLEOTIDE SEQUENCE [LARGE SCALE GENOMIC DNA]</scope>
    <source>
        <strain evidence="4">DF5081</strain>
    </source>
</reference>
<proteinExistence type="predicted"/>
<dbReference type="GO" id="GO:0005524">
    <property type="term" value="F:ATP binding"/>
    <property type="evidence" value="ECO:0007669"/>
    <property type="project" value="InterPro"/>
</dbReference>
<dbReference type="EnsemblMetazoa" id="CJA14889b.1">
    <property type="protein sequence ID" value="CJA14889b.1"/>
    <property type="gene ID" value="WBGene00134093"/>
</dbReference>
<dbReference type="PROSITE" id="PS50011">
    <property type="entry name" value="PROTEIN_KINASE_DOM"/>
    <property type="match status" value="1"/>
</dbReference>
<dbReference type="GO" id="GO:0004672">
    <property type="term" value="F:protein kinase activity"/>
    <property type="evidence" value="ECO:0007669"/>
    <property type="project" value="InterPro"/>
</dbReference>
<evidence type="ECO:0000313" key="4">
    <source>
        <dbReference type="Proteomes" id="UP000005237"/>
    </source>
</evidence>
<dbReference type="InterPro" id="IPR011009">
    <property type="entry name" value="Kinase-like_dom_sf"/>
</dbReference>
<sequence>MLIAHRLDNIIIIFYVFSTATGLSVAQQCLEACEDLHKHGFIHRDIKPANYACGLDSKRHTIYILDFGIARQILNDRNELKSPRVTVRFKGTLKFASIACHRGKELGWKDDCESWFYLMLDLIVITGLPWKSSRDINTVWQMKEEVRERKNVLFHGLKCGSELGKILAYLDSLQYQDHIDYHYIYKQLEDACFVSGGKMDGAYDWEL</sequence>
<keyword evidence="1" id="KW-0732">Signal</keyword>
<evidence type="ECO:0000259" key="2">
    <source>
        <dbReference type="PROSITE" id="PS50011"/>
    </source>
</evidence>
<dbReference type="Gene3D" id="1.10.510.10">
    <property type="entry name" value="Transferase(Phosphotransferase) domain 1"/>
    <property type="match status" value="1"/>
</dbReference>
<feature type="signal peptide" evidence="1">
    <location>
        <begin position="1"/>
        <end position="26"/>
    </location>
</feature>
<accession>A0A8R1I219</accession>
<dbReference type="PANTHER" id="PTHR11909">
    <property type="entry name" value="CASEIN KINASE-RELATED"/>
    <property type="match status" value="1"/>
</dbReference>
<dbReference type="InterPro" id="IPR050235">
    <property type="entry name" value="CK1_Ser-Thr_kinase"/>
</dbReference>
<protein>
    <submittedName>
        <fullName evidence="3">Protein kinase domain-containing protein</fullName>
    </submittedName>
</protein>
<dbReference type="Proteomes" id="UP000005237">
    <property type="component" value="Unassembled WGS sequence"/>
</dbReference>
<dbReference type="SUPFAM" id="SSF56112">
    <property type="entry name" value="Protein kinase-like (PK-like)"/>
    <property type="match status" value="1"/>
</dbReference>
<name>A0A8R1I219_CAEJA</name>
<dbReference type="InterPro" id="IPR000719">
    <property type="entry name" value="Prot_kinase_dom"/>
</dbReference>
<feature type="domain" description="Protein kinase" evidence="2">
    <location>
        <begin position="1"/>
        <end position="193"/>
    </location>
</feature>
<evidence type="ECO:0000313" key="3">
    <source>
        <dbReference type="EnsemblMetazoa" id="CJA14889b.1"/>
    </source>
</evidence>
<evidence type="ECO:0000256" key="1">
    <source>
        <dbReference type="SAM" id="SignalP"/>
    </source>
</evidence>
<dbReference type="AlphaFoldDB" id="A0A8R1I219"/>
<dbReference type="Pfam" id="PF00069">
    <property type="entry name" value="Pkinase"/>
    <property type="match status" value="1"/>
</dbReference>
<keyword evidence="4" id="KW-1185">Reference proteome</keyword>